<dbReference type="Gene3D" id="3.90.226.10">
    <property type="entry name" value="2-enoyl-CoA Hydratase, Chain A, domain 1"/>
    <property type="match status" value="1"/>
</dbReference>
<sequence>MVTGGSEAVSTEENVVRVDGGRPLSAASVAAVVAACDRAEDGGPAVVRLIVSGVPAQPWPADLDVALVNRWERALRRLERLPAATVAVAIGDCGGPALDALLATDYRVATTDARLVLPAAGGAAWPGMALYRLAQQAGVAGVRRAVLFGEPIDARRALQLRLVDELTDDLDAAVSETGPGSDAGAELAIRRRLLLDATSMSFENALGVHLAACDRVLRRGTEVAA</sequence>
<evidence type="ECO:0000256" key="1">
    <source>
        <dbReference type="ARBA" id="ARBA00005254"/>
    </source>
</evidence>
<evidence type="ECO:0000313" key="2">
    <source>
        <dbReference type="EMBL" id="GAA1770477.1"/>
    </source>
</evidence>
<dbReference type="NCBIfam" id="NF042431">
    <property type="entry name" value="EnCoAhydt_DpgB"/>
    <property type="match status" value="1"/>
</dbReference>
<dbReference type="SUPFAM" id="SSF52096">
    <property type="entry name" value="ClpP/crotonase"/>
    <property type="match status" value="1"/>
</dbReference>
<dbReference type="InterPro" id="IPR029045">
    <property type="entry name" value="ClpP/crotonase-like_dom_sf"/>
</dbReference>
<evidence type="ECO:0000313" key="3">
    <source>
        <dbReference type="Proteomes" id="UP001500655"/>
    </source>
</evidence>
<dbReference type="Proteomes" id="UP001500655">
    <property type="component" value="Unassembled WGS sequence"/>
</dbReference>
<organism evidence="2 3">
    <name type="scientific">Luedemannella helvata</name>
    <dbReference type="NCBI Taxonomy" id="349315"/>
    <lineage>
        <taxon>Bacteria</taxon>
        <taxon>Bacillati</taxon>
        <taxon>Actinomycetota</taxon>
        <taxon>Actinomycetes</taxon>
        <taxon>Micromonosporales</taxon>
        <taxon>Micromonosporaceae</taxon>
        <taxon>Luedemannella</taxon>
    </lineage>
</organism>
<dbReference type="CDD" id="cd06558">
    <property type="entry name" value="crotonase-like"/>
    <property type="match status" value="1"/>
</dbReference>
<accession>A0ABN2KZL5</accession>
<dbReference type="EMBL" id="BAAALS010000028">
    <property type="protein sequence ID" value="GAA1770477.1"/>
    <property type="molecule type" value="Genomic_DNA"/>
</dbReference>
<name>A0ABN2KZL5_9ACTN</name>
<dbReference type="InterPro" id="IPR053545">
    <property type="entry name" value="Enoyl-CoA_hydratase-like"/>
</dbReference>
<dbReference type="InterPro" id="IPR051683">
    <property type="entry name" value="Enoyl-CoA_Hydratase/Isomerase"/>
</dbReference>
<evidence type="ECO:0008006" key="4">
    <source>
        <dbReference type="Google" id="ProtNLM"/>
    </source>
</evidence>
<gene>
    <name evidence="2" type="ORF">GCM10009681_47350</name>
</gene>
<dbReference type="PANTHER" id="PTHR42964">
    <property type="entry name" value="ENOYL-COA HYDRATASE"/>
    <property type="match status" value="1"/>
</dbReference>
<dbReference type="PANTHER" id="PTHR42964:SF1">
    <property type="entry name" value="POLYKETIDE BIOSYNTHESIS ENOYL-COA HYDRATASE PKSH-RELATED"/>
    <property type="match status" value="1"/>
</dbReference>
<proteinExistence type="inferred from homology"/>
<protein>
    <recommendedName>
        <fullName evidence="4">Enoyl-CoA hydratase/isomerase family protein</fullName>
    </recommendedName>
</protein>
<comment type="similarity">
    <text evidence="1">Belongs to the enoyl-CoA hydratase/isomerase family.</text>
</comment>
<keyword evidence="3" id="KW-1185">Reference proteome</keyword>
<reference evidence="2 3" key="1">
    <citation type="journal article" date="2019" name="Int. J. Syst. Evol. Microbiol.">
        <title>The Global Catalogue of Microorganisms (GCM) 10K type strain sequencing project: providing services to taxonomists for standard genome sequencing and annotation.</title>
        <authorList>
            <consortium name="The Broad Institute Genomics Platform"/>
            <consortium name="The Broad Institute Genome Sequencing Center for Infectious Disease"/>
            <person name="Wu L."/>
            <person name="Ma J."/>
        </authorList>
    </citation>
    <scope>NUCLEOTIDE SEQUENCE [LARGE SCALE GENOMIC DNA]</scope>
    <source>
        <strain evidence="2 3">JCM 13249</strain>
    </source>
</reference>
<comment type="caution">
    <text evidence="2">The sequence shown here is derived from an EMBL/GenBank/DDBJ whole genome shotgun (WGS) entry which is preliminary data.</text>
</comment>